<dbReference type="InterPro" id="IPR012296">
    <property type="entry name" value="Nuclease_put_TT1808"/>
</dbReference>
<dbReference type="InterPro" id="IPR008538">
    <property type="entry name" value="Uma2"/>
</dbReference>
<dbReference type="EMBL" id="CAJRAF010000002">
    <property type="protein sequence ID" value="CAG5002812.1"/>
    <property type="molecule type" value="Genomic_DNA"/>
</dbReference>
<keyword evidence="3" id="KW-1185">Reference proteome</keyword>
<dbReference type="Proteomes" id="UP000680038">
    <property type="component" value="Unassembled WGS sequence"/>
</dbReference>
<dbReference type="AlphaFoldDB" id="A0A916JD58"/>
<dbReference type="InterPro" id="IPR011335">
    <property type="entry name" value="Restrct_endonuc-II-like"/>
</dbReference>
<evidence type="ECO:0000313" key="2">
    <source>
        <dbReference type="EMBL" id="CAG5002812.1"/>
    </source>
</evidence>
<organism evidence="2 3">
    <name type="scientific">Dyadobacter helix</name>
    <dbReference type="NCBI Taxonomy" id="2822344"/>
    <lineage>
        <taxon>Bacteria</taxon>
        <taxon>Pseudomonadati</taxon>
        <taxon>Bacteroidota</taxon>
        <taxon>Cytophagia</taxon>
        <taxon>Cytophagales</taxon>
        <taxon>Spirosomataceae</taxon>
        <taxon>Dyadobacter</taxon>
    </lineage>
</organism>
<feature type="domain" description="Putative restriction endonuclease" evidence="1">
    <location>
        <begin position="16"/>
        <end position="168"/>
    </location>
</feature>
<sequence length="174" mass="20188">MLGNAQTALQEWDLTQIINGKEITSPSPKIYHQKISRKLQRLLEQYVEKHDLGEIYNAPLDVILEENVNRLQPDLIFVSHANRDIIQDWLRGVPDLLVEIVSKSTFQLDTKEKKEIYEKYGVKEYWIVFPEFKKIEVYQLTKNGYILFNAATGTENLKSNMLAGLTFPASIIFE</sequence>
<comment type="caution">
    <text evidence="2">The sequence shown here is derived from an EMBL/GenBank/DDBJ whole genome shotgun (WGS) entry which is preliminary data.</text>
</comment>
<name>A0A916JD58_9BACT</name>
<dbReference type="Pfam" id="PF05685">
    <property type="entry name" value="Uma2"/>
    <property type="match status" value="1"/>
</dbReference>
<dbReference type="Gene3D" id="3.90.1570.10">
    <property type="entry name" value="tt1808, chain A"/>
    <property type="match status" value="1"/>
</dbReference>
<dbReference type="PANTHER" id="PTHR34107">
    <property type="entry name" value="SLL0198 PROTEIN-RELATED"/>
    <property type="match status" value="1"/>
</dbReference>
<evidence type="ECO:0000259" key="1">
    <source>
        <dbReference type="Pfam" id="PF05685"/>
    </source>
</evidence>
<dbReference type="RefSeq" id="WP_215239525.1">
    <property type="nucleotide sequence ID" value="NZ_CAJRAF010000002.1"/>
</dbReference>
<reference evidence="2" key="1">
    <citation type="submission" date="2021-04" db="EMBL/GenBank/DDBJ databases">
        <authorList>
            <person name="Rodrigo-Torres L."/>
            <person name="Arahal R. D."/>
            <person name="Lucena T."/>
        </authorList>
    </citation>
    <scope>NUCLEOTIDE SEQUENCE</scope>
    <source>
        <strain evidence="2">CECT 9275</strain>
    </source>
</reference>
<dbReference type="PANTHER" id="PTHR34107:SF4">
    <property type="entry name" value="SLL1222 PROTEIN"/>
    <property type="match status" value="1"/>
</dbReference>
<dbReference type="CDD" id="cd06260">
    <property type="entry name" value="DUF820-like"/>
    <property type="match status" value="1"/>
</dbReference>
<accession>A0A916JD58</accession>
<gene>
    <name evidence="2" type="ORF">DYBT9275_02970</name>
</gene>
<dbReference type="SUPFAM" id="SSF52980">
    <property type="entry name" value="Restriction endonuclease-like"/>
    <property type="match status" value="1"/>
</dbReference>
<protein>
    <recommendedName>
        <fullName evidence="1">Putative restriction endonuclease domain-containing protein</fullName>
    </recommendedName>
</protein>
<evidence type="ECO:0000313" key="3">
    <source>
        <dbReference type="Proteomes" id="UP000680038"/>
    </source>
</evidence>
<proteinExistence type="predicted"/>